<evidence type="ECO:0000259" key="11">
    <source>
        <dbReference type="Pfam" id="PF02518"/>
    </source>
</evidence>
<evidence type="ECO:0000313" key="14">
    <source>
        <dbReference type="EMBL" id="MFC6014903.1"/>
    </source>
</evidence>
<evidence type="ECO:0000256" key="5">
    <source>
        <dbReference type="ARBA" id="ARBA00022741"/>
    </source>
</evidence>
<dbReference type="InterPro" id="IPR011712">
    <property type="entry name" value="Sig_transdc_His_kin_sub3_dim/P"/>
</dbReference>
<evidence type="ECO:0000256" key="8">
    <source>
        <dbReference type="ARBA" id="ARBA00023012"/>
    </source>
</evidence>
<keyword evidence="10" id="KW-1133">Transmembrane helix</keyword>
<evidence type="ECO:0000259" key="12">
    <source>
        <dbReference type="Pfam" id="PF07730"/>
    </source>
</evidence>
<name>A0ABW1K347_9ACTN</name>
<keyword evidence="5" id="KW-0547">Nucleotide-binding</keyword>
<proteinExistence type="predicted"/>
<dbReference type="PANTHER" id="PTHR24421">
    <property type="entry name" value="NITRATE/NITRITE SENSOR PROTEIN NARX-RELATED"/>
    <property type="match status" value="1"/>
</dbReference>
<evidence type="ECO:0000256" key="9">
    <source>
        <dbReference type="SAM" id="Coils"/>
    </source>
</evidence>
<evidence type="ECO:0000313" key="15">
    <source>
        <dbReference type="Proteomes" id="UP001596203"/>
    </source>
</evidence>
<dbReference type="Pfam" id="PF07730">
    <property type="entry name" value="HisKA_3"/>
    <property type="match status" value="1"/>
</dbReference>
<feature type="coiled-coil region" evidence="9">
    <location>
        <begin position="142"/>
        <end position="176"/>
    </location>
</feature>
<feature type="domain" description="Histidine kinase/HSP90-like ATPase" evidence="11">
    <location>
        <begin position="283"/>
        <end position="376"/>
    </location>
</feature>
<comment type="catalytic activity">
    <reaction evidence="1">
        <text>ATP + protein L-histidine = ADP + protein N-phospho-L-histidine.</text>
        <dbReference type="EC" id="2.7.13.3"/>
    </reaction>
</comment>
<keyword evidence="6 14" id="KW-0418">Kinase</keyword>
<accession>A0ABW1K347</accession>
<keyword evidence="10" id="KW-0472">Membrane</keyword>
<keyword evidence="3" id="KW-0597">Phosphoprotein</keyword>
<evidence type="ECO:0000256" key="6">
    <source>
        <dbReference type="ARBA" id="ARBA00022777"/>
    </source>
</evidence>
<keyword evidence="8" id="KW-0902">Two-component regulatory system</keyword>
<sequence>MWDALRRHHRSLDAGLVAVIALNGQAALVDANTATWLCFAAVHAPLVWRRRAPVLVFWTVYVLAIGSSVLVGIRVESVYPEIVIGVAVYTVARHRPRRYLWPIVAAIEVPAAVILLSSGPAWVPLNFITVALAATVLLGVTIKIRQAYLAELEERARRLERERDQQGQLAVAAERTRIARELHDIVAHNLAVMVALADGAAYTASAAPDRAAETMWKVSETGRQALGEMRRLLGLLRDDAVGRAPQPGLDDLDALLDQVRSAGLRVGLNPQGVPPAYSPGAGLAVYRILQEALTNTLKHAGPEAQVQIQLQQRADGVDLEVVDDGARRRAVPALAAGEGGHGLAGMVERATAYGGDVEAGPRTDGPGWRVRARLRFGEEGLT</sequence>
<comment type="caution">
    <text evidence="14">The sequence shown here is derived from an EMBL/GenBank/DDBJ whole genome shotgun (WGS) entry which is preliminary data.</text>
</comment>
<dbReference type="Pfam" id="PF23539">
    <property type="entry name" value="DUF7134"/>
    <property type="match status" value="1"/>
</dbReference>
<feature type="domain" description="DUF7134" evidence="13">
    <location>
        <begin position="1"/>
        <end position="137"/>
    </location>
</feature>
<gene>
    <name evidence="14" type="ORF">ACFP2T_01660</name>
</gene>
<dbReference type="Gene3D" id="3.30.565.10">
    <property type="entry name" value="Histidine kinase-like ATPase, C-terminal domain"/>
    <property type="match status" value="1"/>
</dbReference>
<reference evidence="15" key="1">
    <citation type="journal article" date="2019" name="Int. J. Syst. Evol. Microbiol.">
        <title>The Global Catalogue of Microorganisms (GCM) 10K type strain sequencing project: providing services to taxonomists for standard genome sequencing and annotation.</title>
        <authorList>
            <consortium name="The Broad Institute Genomics Platform"/>
            <consortium name="The Broad Institute Genome Sequencing Center for Infectious Disease"/>
            <person name="Wu L."/>
            <person name="Ma J."/>
        </authorList>
    </citation>
    <scope>NUCLEOTIDE SEQUENCE [LARGE SCALE GENOMIC DNA]</scope>
    <source>
        <strain evidence="15">ZS-35-S2</strain>
    </source>
</reference>
<dbReference type="InterPro" id="IPR050482">
    <property type="entry name" value="Sensor_HK_TwoCompSys"/>
</dbReference>
<evidence type="ECO:0000256" key="4">
    <source>
        <dbReference type="ARBA" id="ARBA00022679"/>
    </source>
</evidence>
<dbReference type="GO" id="GO:0016301">
    <property type="term" value="F:kinase activity"/>
    <property type="evidence" value="ECO:0007669"/>
    <property type="project" value="UniProtKB-KW"/>
</dbReference>
<dbReference type="Proteomes" id="UP001596203">
    <property type="component" value="Unassembled WGS sequence"/>
</dbReference>
<dbReference type="Gene3D" id="1.20.5.1930">
    <property type="match status" value="1"/>
</dbReference>
<dbReference type="Pfam" id="PF02518">
    <property type="entry name" value="HATPase_c"/>
    <property type="match status" value="1"/>
</dbReference>
<keyword evidence="4" id="KW-0808">Transferase</keyword>
<feature type="transmembrane region" description="Helical" evidence="10">
    <location>
        <begin position="55"/>
        <end position="73"/>
    </location>
</feature>
<dbReference type="InterPro" id="IPR003594">
    <property type="entry name" value="HATPase_dom"/>
</dbReference>
<protein>
    <recommendedName>
        <fullName evidence="2">histidine kinase</fullName>
        <ecNumber evidence="2">2.7.13.3</ecNumber>
    </recommendedName>
</protein>
<dbReference type="RefSeq" id="WP_377417835.1">
    <property type="nucleotide sequence ID" value="NZ_JBHSPR010000001.1"/>
</dbReference>
<organism evidence="14 15">
    <name type="scientific">Plantactinospora solaniradicis</name>
    <dbReference type="NCBI Taxonomy" id="1723736"/>
    <lineage>
        <taxon>Bacteria</taxon>
        <taxon>Bacillati</taxon>
        <taxon>Actinomycetota</taxon>
        <taxon>Actinomycetes</taxon>
        <taxon>Micromonosporales</taxon>
        <taxon>Micromonosporaceae</taxon>
        <taxon>Plantactinospora</taxon>
    </lineage>
</organism>
<evidence type="ECO:0000256" key="2">
    <source>
        <dbReference type="ARBA" id="ARBA00012438"/>
    </source>
</evidence>
<keyword evidence="7" id="KW-0067">ATP-binding</keyword>
<evidence type="ECO:0000256" key="1">
    <source>
        <dbReference type="ARBA" id="ARBA00000085"/>
    </source>
</evidence>
<dbReference type="CDD" id="cd16917">
    <property type="entry name" value="HATPase_UhpB-NarQ-NarX-like"/>
    <property type="match status" value="1"/>
</dbReference>
<dbReference type="InterPro" id="IPR055558">
    <property type="entry name" value="DUF7134"/>
</dbReference>
<evidence type="ECO:0000256" key="10">
    <source>
        <dbReference type="SAM" id="Phobius"/>
    </source>
</evidence>
<feature type="transmembrane region" description="Helical" evidence="10">
    <location>
        <begin position="99"/>
        <end position="116"/>
    </location>
</feature>
<evidence type="ECO:0000259" key="13">
    <source>
        <dbReference type="Pfam" id="PF23539"/>
    </source>
</evidence>
<evidence type="ECO:0000256" key="3">
    <source>
        <dbReference type="ARBA" id="ARBA00022553"/>
    </source>
</evidence>
<dbReference type="SUPFAM" id="SSF55874">
    <property type="entry name" value="ATPase domain of HSP90 chaperone/DNA topoisomerase II/histidine kinase"/>
    <property type="match status" value="1"/>
</dbReference>
<dbReference type="InterPro" id="IPR036890">
    <property type="entry name" value="HATPase_C_sf"/>
</dbReference>
<dbReference type="EC" id="2.7.13.3" evidence="2"/>
<keyword evidence="9" id="KW-0175">Coiled coil</keyword>
<dbReference type="EMBL" id="JBHSPR010000001">
    <property type="protein sequence ID" value="MFC6014903.1"/>
    <property type="molecule type" value="Genomic_DNA"/>
</dbReference>
<feature type="domain" description="Signal transduction histidine kinase subgroup 3 dimerisation and phosphoacceptor" evidence="12">
    <location>
        <begin position="174"/>
        <end position="239"/>
    </location>
</feature>
<evidence type="ECO:0000256" key="7">
    <source>
        <dbReference type="ARBA" id="ARBA00022840"/>
    </source>
</evidence>
<keyword evidence="15" id="KW-1185">Reference proteome</keyword>
<keyword evidence="10" id="KW-0812">Transmembrane</keyword>
<feature type="transmembrane region" description="Helical" evidence="10">
    <location>
        <begin position="122"/>
        <end position="142"/>
    </location>
</feature>
<dbReference type="PANTHER" id="PTHR24421:SF10">
    <property type="entry name" value="NITRATE_NITRITE SENSOR PROTEIN NARQ"/>
    <property type="match status" value="1"/>
</dbReference>